<evidence type="ECO:0008006" key="7">
    <source>
        <dbReference type="Google" id="ProtNLM"/>
    </source>
</evidence>
<gene>
    <name evidence="5" type="ORF">FEM48_Zijuj08G0151400</name>
</gene>
<evidence type="ECO:0000256" key="1">
    <source>
        <dbReference type="ARBA" id="ARBA00022737"/>
    </source>
</evidence>
<evidence type="ECO:0000313" key="5">
    <source>
        <dbReference type="EMBL" id="KAH7520510.1"/>
    </source>
</evidence>
<feature type="compositionally biased region" description="Basic and acidic residues" evidence="4">
    <location>
        <begin position="865"/>
        <end position="900"/>
    </location>
</feature>
<feature type="repeat" description="PPR" evidence="2">
    <location>
        <begin position="81"/>
        <end position="115"/>
    </location>
</feature>
<feature type="compositionally biased region" description="Basic and acidic residues" evidence="4">
    <location>
        <begin position="805"/>
        <end position="817"/>
    </location>
</feature>
<dbReference type="PANTHER" id="PTHR35164">
    <property type="entry name" value="EXPRESSED PROTEIN"/>
    <property type="match status" value="1"/>
</dbReference>
<dbReference type="Pfam" id="PF01535">
    <property type="entry name" value="PPR"/>
    <property type="match status" value="4"/>
</dbReference>
<dbReference type="InterPro" id="IPR002885">
    <property type="entry name" value="PPR_rpt"/>
</dbReference>
<feature type="compositionally biased region" description="Basic and acidic residues" evidence="4">
    <location>
        <begin position="760"/>
        <end position="795"/>
    </location>
</feature>
<dbReference type="InterPro" id="IPR046848">
    <property type="entry name" value="E_motif"/>
</dbReference>
<evidence type="ECO:0000256" key="4">
    <source>
        <dbReference type="SAM" id="MobiDB-lite"/>
    </source>
</evidence>
<dbReference type="Pfam" id="PF20431">
    <property type="entry name" value="E_motif"/>
    <property type="match status" value="1"/>
</dbReference>
<evidence type="ECO:0000256" key="3">
    <source>
        <dbReference type="SAM" id="Coils"/>
    </source>
</evidence>
<feature type="compositionally biased region" description="Basic and acidic residues" evidence="4">
    <location>
        <begin position="841"/>
        <end position="850"/>
    </location>
</feature>
<dbReference type="PANTHER" id="PTHR35164:SF9">
    <property type="entry name" value="EXPRESSED PROTEIN"/>
    <property type="match status" value="1"/>
</dbReference>
<dbReference type="Gene3D" id="1.25.40.10">
    <property type="entry name" value="Tetratricopeptide repeat domain"/>
    <property type="match status" value="2"/>
</dbReference>
<proteinExistence type="predicted"/>
<dbReference type="Proteomes" id="UP000813462">
    <property type="component" value="Unassembled WGS sequence"/>
</dbReference>
<keyword evidence="1" id="KW-0677">Repeat</keyword>
<protein>
    <recommendedName>
        <fullName evidence="7">Pentatricopeptide repeat-containing protein</fullName>
    </recommendedName>
</protein>
<keyword evidence="3" id="KW-0175">Coiled coil</keyword>
<feature type="coiled-coil region" evidence="3">
    <location>
        <begin position="658"/>
        <end position="745"/>
    </location>
</feature>
<accession>A0A978UZU4</accession>
<evidence type="ECO:0000313" key="6">
    <source>
        <dbReference type="Proteomes" id="UP000813462"/>
    </source>
</evidence>
<feature type="coiled-coil region" evidence="3">
    <location>
        <begin position="429"/>
        <end position="491"/>
    </location>
</feature>
<feature type="region of interest" description="Disordered" evidence="4">
    <location>
        <begin position="835"/>
        <end position="904"/>
    </location>
</feature>
<evidence type="ECO:0000256" key="2">
    <source>
        <dbReference type="PROSITE-ProRule" id="PRU00708"/>
    </source>
</evidence>
<organism evidence="5 6">
    <name type="scientific">Ziziphus jujuba var. spinosa</name>
    <dbReference type="NCBI Taxonomy" id="714518"/>
    <lineage>
        <taxon>Eukaryota</taxon>
        <taxon>Viridiplantae</taxon>
        <taxon>Streptophyta</taxon>
        <taxon>Embryophyta</taxon>
        <taxon>Tracheophyta</taxon>
        <taxon>Spermatophyta</taxon>
        <taxon>Magnoliopsida</taxon>
        <taxon>eudicotyledons</taxon>
        <taxon>Gunneridae</taxon>
        <taxon>Pentapetalae</taxon>
        <taxon>rosids</taxon>
        <taxon>fabids</taxon>
        <taxon>Rosales</taxon>
        <taxon>Rhamnaceae</taxon>
        <taxon>Paliureae</taxon>
        <taxon>Ziziphus</taxon>
    </lineage>
</organism>
<feature type="coiled-coil region" evidence="3">
    <location>
        <begin position="521"/>
        <end position="576"/>
    </location>
</feature>
<feature type="region of interest" description="Disordered" evidence="4">
    <location>
        <begin position="752"/>
        <end position="821"/>
    </location>
</feature>
<name>A0A978UZU4_ZIZJJ</name>
<dbReference type="EMBL" id="JAEACU010000008">
    <property type="protein sequence ID" value="KAH7520510.1"/>
    <property type="molecule type" value="Genomic_DNA"/>
</dbReference>
<feature type="coiled-coil region" evidence="3">
    <location>
        <begin position="300"/>
        <end position="397"/>
    </location>
</feature>
<dbReference type="InterPro" id="IPR011990">
    <property type="entry name" value="TPR-like_helical_dom_sf"/>
</dbReference>
<dbReference type="PROSITE" id="PS51375">
    <property type="entry name" value="PPR"/>
    <property type="match status" value="1"/>
</dbReference>
<sequence>MTGLMKLYSTFKKCQERNIASWNATISGLLKYDLLEEAGRLFFCGDAKEKCYFLYCYVDGYANTGEIDKARSLLNCIRHKNAVSWTVMISEYVENGKFDEAKNLYEQMPEKNVVAMTAMITGYCKEGNMKDARILFDEIQWKDRVSYNSMITGWTIYEYCISALPHMPPLLITGYAQNGNGEEALNKSGGILDSEFAFVQIESRDIVSWNTIIAAFAQHGLYEKAFVSESMDLFDSMVNNYGISPKSQHYACLVDILTVMLSNIYASAKKWRDVTRVGIQMNEQAVKKQRACSWRNFDRDLKMQQQMGQLDDELKKMEDKLYVVEEERDRALAELRSMKKMADEEANKRKRDEQSAQKALEMQNSMKEMLSEAKEELKTKEKIINSLKLELQKSNEMELKLSEKDISLNSLKDQLAIAKSSESNALALLSEREKQIHELEAEVENGKKAEAKILDSLMNQTEQLEETRILLQESKTEIQSLLQKVENLENSQNSHDDSELQSAKEKLSNAEKAEKLAWEKTKTLIEEMNLMKNELRAAKEAEENSKKALDDLALALKEVATEANQVKEKLGLAQAELDHSRGEEDRLSLILKSTEEKFKVLLDEARKEAELYRNTAERLRSEAEETLLAWNGKETGLVDCIKRAEEERYEAQQESIRLHEMLNEAEKKSIAAKEENNKLRDILKQALNEANVAKNASGIAKEENSQLKDIIAEKDRNLNFLTQENENFRMNEAAALENIKELKRLLFEATMMENDNNNNNKKEKEKPPLKDSRKEEKEKTHSKEMKKEDQKEGGHGNKLKASNLVDKEEKEPGEYKLGKTVSLNISEALMKGSIFGNADTPKSEIIDHHIQRSKTTVLNGDEGETDHSDHDSDHDHNLDENHSDHEHDHDHDHDAENERSNRKKKALIWRFGDLLKKRSTHGHRKEPPFE</sequence>
<reference evidence="5" key="1">
    <citation type="journal article" date="2021" name="Front. Plant Sci.">
        <title>Chromosome-Scale Genome Assembly for Chinese Sour Jujube and Insights Into Its Genome Evolution and Domestication Signature.</title>
        <authorList>
            <person name="Shen L.-Y."/>
            <person name="Luo H."/>
            <person name="Wang X.-L."/>
            <person name="Wang X.-M."/>
            <person name="Qiu X.-J."/>
            <person name="Liu H."/>
            <person name="Zhou S.-S."/>
            <person name="Jia K.-H."/>
            <person name="Nie S."/>
            <person name="Bao Y.-T."/>
            <person name="Zhang R.-G."/>
            <person name="Yun Q.-Z."/>
            <person name="Chai Y.-H."/>
            <person name="Lu J.-Y."/>
            <person name="Li Y."/>
            <person name="Zhao S.-W."/>
            <person name="Mao J.-F."/>
            <person name="Jia S.-G."/>
            <person name="Mao Y.-M."/>
        </authorList>
    </citation>
    <scope>NUCLEOTIDE SEQUENCE</scope>
    <source>
        <strain evidence="5">AT0</strain>
        <tissue evidence="5">Leaf</tissue>
    </source>
</reference>
<comment type="caution">
    <text evidence="5">The sequence shown here is derived from an EMBL/GenBank/DDBJ whole genome shotgun (WGS) entry which is preliminary data.</text>
</comment>
<dbReference type="NCBIfam" id="TIGR00756">
    <property type="entry name" value="PPR"/>
    <property type="match status" value="1"/>
</dbReference>
<dbReference type="AlphaFoldDB" id="A0A978UZU4"/>